<accession>A0A1C6SJ75</accession>
<dbReference type="Pfam" id="PF13845">
    <property type="entry name" value="Septum_form"/>
    <property type="match status" value="1"/>
</dbReference>
<organism evidence="3 4">
    <name type="scientific">Micromonospora inyonensis</name>
    <dbReference type="NCBI Taxonomy" id="47866"/>
    <lineage>
        <taxon>Bacteria</taxon>
        <taxon>Bacillati</taxon>
        <taxon>Actinomycetota</taxon>
        <taxon>Actinomycetes</taxon>
        <taxon>Micromonosporales</taxon>
        <taxon>Micromonosporaceae</taxon>
        <taxon>Micromonospora</taxon>
    </lineage>
</organism>
<dbReference type="PROSITE" id="PS51257">
    <property type="entry name" value="PROKAR_LIPOPROTEIN"/>
    <property type="match status" value="1"/>
</dbReference>
<sequence>MRRWLRACALGGVAALALAGCGVPEGTDGNLVDDWAGLAAPKIFQPAPETCHPDETEVGYLSSYGPVPCDQSHETETVHVGALPAEHSDRATPPPAGSPARLAAYGECEKAANRTLGADWRSGRIALHTILPSEYGWKGGARWFRCDVAEVNRLDGPVVKPRTGSLKGALAADSPLAHRCFNVKLANDKVDDMAEVACTTRHDAEFVGVYPDTVDDHAELVKGSTRVHRRCQAMVATYAKVPDDSNLKYRTGTIYYHPSQEEWKDGNRGVQCFLWLSDRSLKRSVKGGGTKALPIRYA</sequence>
<reference evidence="4" key="1">
    <citation type="submission" date="2016-06" db="EMBL/GenBank/DDBJ databases">
        <authorList>
            <person name="Varghese N."/>
        </authorList>
    </citation>
    <scope>NUCLEOTIDE SEQUENCE [LARGE SCALE GENOMIC DNA]</scope>
    <source>
        <strain evidence="4">DSM 46123</strain>
    </source>
</reference>
<keyword evidence="1" id="KW-0732">Signal</keyword>
<name>A0A1C6SJ75_9ACTN</name>
<evidence type="ECO:0000313" key="3">
    <source>
        <dbReference type="EMBL" id="SCL29600.1"/>
    </source>
</evidence>
<protein>
    <submittedName>
        <fullName evidence="3">Septum formation</fullName>
    </submittedName>
</protein>
<proteinExistence type="predicted"/>
<dbReference type="InterPro" id="IPR026004">
    <property type="entry name" value="Septum_form"/>
</dbReference>
<dbReference type="STRING" id="47866.GA0074694_5448"/>
<feature type="domain" description="Septum formation-related" evidence="2">
    <location>
        <begin position="50"/>
        <end position="272"/>
    </location>
</feature>
<dbReference type="AlphaFoldDB" id="A0A1C6SJ75"/>
<feature type="signal peptide" evidence="1">
    <location>
        <begin position="1"/>
        <end position="19"/>
    </location>
</feature>
<dbReference type="RefSeq" id="WP_091462730.1">
    <property type="nucleotide sequence ID" value="NZ_FMHU01000002.1"/>
</dbReference>
<gene>
    <name evidence="3" type="ORF">GA0074694_5448</name>
</gene>
<evidence type="ECO:0000259" key="2">
    <source>
        <dbReference type="Pfam" id="PF13845"/>
    </source>
</evidence>
<evidence type="ECO:0000313" key="4">
    <source>
        <dbReference type="Proteomes" id="UP000198906"/>
    </source>
</evidence>
<evidence type="ECO:0000256" key="1">
    <source>
        <dbReference type="SAM" id="SignalP"/>
    </source>
</evidence>
<dbReference type="EMBL" id="FMHU01000002">
    <property type="protein sequence ID" value="SCL29600.1"/>
    <property type="molecule type" value="Genomic_DNA"/>
</dbReference>
<keyword evidence="4" id="KW-1185">Reference proteome</keyword>
<dbReference type="Proteomes" id="UP000198906">
    <property type="component" value="Unassembled WGS sequence"/>
</dbReference>
<feature type="chain" id="PRO_5038390356" evidence="1">
    <location>
        <begin position="20"/>
        <end position="298"/>
    </location>
</feature>